<sequence>MKNTLISTLSLLLTSLYVLPSYGSSLRGQDISHAYLTNSTFVFDYANMQDLVVFGDAYSDVNLNLDNMKYDDKINGGKNWALKLVDIPDHKYWLWDFARSGAVIDQSIVPRPEEDSNFLSQFSNFYDNLYSKNTVRGWSSRSTLFAIWFGTNDIIYMNRNQGNSTNEILDSIVDSLFQKADILYNHGARHFLFIYVPTIERSPLGKNGSLNFTNSDITYFNTQVKNHGRDFFNTYPDINVLIYDAYMEFQYIMDNKEKYGIDNINDSCENSGNSNCGTTDENFFWHNDIRPSYRVHEALGRDIHDFLSSKQVTRDLRYKDSAAFNLKINFKSLLLCNAIILLTLLFL</sequence>
<evidence type="ECO:0000256" key="1">
    <source>
        <dbReference type="ARBA" id="ARBA00022801"/>
    </source>
</evidence>
<dbReference type="STRING" id="1754190.A0A1Y2E5I8"/>
<dbReference type="OrthoDB" id="1600564at2759"/>
<comment type="caution">
    <text evidence="3">The sequence shown here is derived from an EMBL/GenBank/DDBJ whole genome shotgun (WGS) entry which is preliminary data.</text>
</comment>
<dbReference type="EMBL" id="MCOG01000049">
    <property type="protein sequence ID" value="ORY66833.1"/>
    <property type="molecule type" value="Genomic_DNA"/>
</dbReference>
<protein>
    <recommendedName>
        <fullName evidence="5">Carbohydrate esterase family 16 protein</fullName>
    </recommendedName>
</protein>
<dbReference type="InterPro" id="IPR051058">
    <property type="entry name" value="GDSL_Est/Lipase"/>
</dbReference>
<organism evidence="3 4">
    <name type="scientific">Neocallimastix californiae</name>
    <dbReference type="NCBI Taxonomy" id="1754190"/>
    <lineage>
        <taxon>Eukaryota</taxon>
        <taxon>Fungi</taxon>
        <taxon>Fungi incertae sedis</taxon>
        <taxon>Chytridiomycota</taxon>
        <taxon>Chytridiomycota incertae sedis</taxon>
        <taxon>Neocallimastigomycetes</taxon>
        <taxon>Neocallimastigales</taxon>
        <taxon>Neocallimastigaceae</taxon>
        <taxon>Neocallimastix</taxon>
    </lineage>
</organism>
<name>A0A1Y2E5I8_9FUNG</name>
<gene>
    <name evidence="3" type="ORF">LY90DRAFT_453291</name>
</gene>
<proteinExistence type="predicted"/>
<evidence type="ECO:0008006" key="5">
    <source>
        <dbReference type="Google" id="ProtNLM"/>
    </source>
</evidence>
<dbReference type="PANTHER" id="PTHR45648">
    <property type="entry name" value="GDSL LIPASE/ACYLHYDROLASE FAMILY PROTEIN (AFU_ORTHOLOGUE AFUA_4G14700)"/>
    <property type="match status" value="1"/>
</dbReference>
<evidence type="ECO:0000313" key="3">
    <source>
        <dbReference type="EMBL" id="ORY66833.1"/>
    </source>
</evidence>
<dbReference type="GO" id="GO:0016788">
    <property type="term" value="F:hydrolase activity, acting on ester bonds"/>
    <property type="evidence" value="ECO:0007669"/>
    <property type="project" value="InterPro"/>
</dbReference>
<keyword evidence="2" id="KW-0732">Signal</keyword>
<dbReference type="AlphaFoldDB" id="A0A1Y2E5I8"/>
<dbReference type="Gene3D" id="3.40.50.1110">
    <property type="entry name" value="SGNH hydrolase"/>
    <property type="match status" value="1"/>
</dbReference>
<feature type="signal peptide" evidence="2">
    <location>
        <begin position="1"/>
        <end position="23"/>
    </location>
</feature>
<dbReference type="Pfam" id="PF00657">
    <property type="entry name" value="Lipase_GDSL"/>
    <property type="match status" value="1"/>
</dbReference>
<reference evidence="3 4" key="1">
    <citation type="submission" date="2016-08" db="EMBL/GenBank/DDBJ databases">
        <title>A Parts List for Fungal Cellulosomes Revealed by Comparative Genomics.</title>
        <authorList>
            <consortium name="DOE Joint Genome Institute"/>
            <person name="Haitjema C.H."/>
            <person name="Gilmore S.P."/>
            <person name="Henske J.K."/>
            <person name="Solomon K.V."/>
            <person name="De Groot R."/>
            <person name="Kuo A."/>
            <person name="Mondo S.J."/>
            <person name="Salamov A.A."/>
            <person name="Labutti K."/>
            <person name="Zhao Z."/>
            <person name="Chiniquy J."/>
            <person name="Barry K."/>
            <person name="Brewer H.M."/>
            <person name="Purvine S.O."/>
            <person name="Wright A.T."/>
            <person name="Boxma B."/>
            <person name="Van Alen T."/>
            <person name="Hackstein J.H."/>
            <person name="Baker S.E."/>
            <person name="Grigoriev I.V."/>
            <person name="O'Malley M.A."/>
        </authorList>
    </citation>
    <scope>NUCLEOTIDE SEQUENCE [LARGE SCALE GENOMIC DNA]</scope>
    <source>
        <strain evidence="3 4">G1</strain>
    </source>
</reference>
<keyword evidence="4" id="KW-1185">Reference proteome</keyword>
<keyword evidence="1" id="KW-0378">Hydrolase</keyword>
<dbReference type="PANTHER" id="PTHR45648:SF22">
    <property type="entry name" value="GDSL LIPASE_ACYLHYDROLASE FAMILY PROTEIN (AFU_ORTHOLOGUE AFUA_4G14700)"/>
    <property type="match status" value="1"/>
</dbReference>
<dbReference type="InterPro" id="IPR036514">
    <property type="entry name" value="SGNH_hydro_sf"/>
</dbReference>
<dbReference type="Proteomes" id="UP000193920">
    <property type="component" value="Unassembled WGS sequence"/>
</dbReference>
<evidence type="ECO:0000256" key="2">
    <source>
        <dbReference type="SAM" id="SignalP"/>
    </source>
</evidence>
<evidence type="ECO:0000313" key="4">
    <source>
        <dbReference type="Proteomes" id="UP000193920"/>
    </source>
</evidence>
<dbReference type="SUPFAM" id="SSF52266">
    <property type="entry name" value="SGNH hydrolase"/>
    <property type="match status" value="1"/>
</dbReference>
<feature type="chain" id="PRO_5012711426" description="Carbohydrate esterase family 16 protein" evidence="2">
    <location>
        <begin position="24"/>
        <end position="347"/>
    </location>
</feature>
<accession>A0A1Y2E5I8</accession>
<dbReference type="InterPro" id="IPR001087">
    <property type="entry name" value="GDSL"/>
</dbReference>